<dbReference type="Proteomes" id="UP000319771">
    <property type="component" value="Unassembled WGS sequence"/>
</dbReference>
<dbReference type="GO" id="GO:0008270">
    <property type="term" value="F:zinc ion binding"/>
    <property type="evidence" value="ECO:0007669"/>
    <property type="project" value="UniProtKB-KW"/>
</dbReference>
<keyword evidence="1" id="KW-0863">Zinc-finger</keyword>
<sequence length="309" mass="34563">MFYAWKQYVPVVERRMKGAREMEKLRKKGTPLSPVTIEGRTIARTFWGKAWCDNLERYSDYSNRLPRGRTYVRNGSVVDLQIGVGEVAARVAGSSVYRVKVVVAPVPKARWTAICRDCAGAIDSLVELLQGRFSKGVMERICQQKTGLFPSPHEIRLDCSCPDWATMCKHVAAVLYGIGARLDEKPELLFHLRKVDEKALIARAGRGLPLANKGPKADRVLGEEALSELFGIEMAMGDASRKARPVRDISSARQRVAGVRGDTKLKSVRTKRRVALGRPKRTPRTERLMSEASRVSRFAGNRDTRSRPA</sequence>
<dbReference type="InterPro" id="IPR007527">
    <property type="entry name" value="Znf_SWIM"/>
</dbReference>
<evidence type="ECO:0000313" key="4">
    <source>
        <dbReference type="EMBL" id="TMQ72416.1"/>
    </source>
</evidence>
<keyword evidence="1" id="KW-0479">Metal-binding</keyword>
<evidence type="ECO:0000313" key="5">
    <source>
        <dbReference type="Proteomes" id="UP000319771"/>
    </source>
</evidence>
<gene>
    <name evidence="4" type="ORF">E6K81_07450</name>
</gene>
<feature type="compositionally biased region" description="Basic and acidic residues" evidence="2">
    <location>
        <begin position="300"/>
        <end position="309"/>
    </location>
</feature>
<organism evidence="4 5">
    <name type="scientific">Eiseniibacteriota bacterium</name>
    <dbReference type="NCBI Taxonomy" id="2212470"/>
    <lineage>
        <taxon>Bacteria</taxon>
        <taxon>Candidatus Eiseniibacteriota</taxon>
    </lineage>
</organism>
<dbReference type="EMBL" id="VBPB01000108">
    <property type="protein sequence ID" value="TMQ72416.1"/>
    <property type="molecule type" value="Genomic_DNA"/>
</dbReference>
<protein>
    <recommendedName>
        <fullName evidence="3">SWIM-type domain-containing protein</fullName>
    </recommendedName>
</protein>
<comment type="caution">
    <text evidence="4">The sequence shown here is derived from an EMBL/GenBank/DDBJ whole genome shotgun (WGS) entry which is preliminary data.</text>
</comment>
<dbReference type="PANTHER" id="PTHR38133">
    <property type="entry name" value="SLR1429 PROTEIN"/>
    <property type="match status" value="1"/>
</dbReference>
<proteinExistence type="predicted"/>
<evidence type="ECO:0000256" key="1">
    <source>
        <dbReference type="PROSITE-ProRule" id="PRU00325"/>
    </source>
</evidence>
<dbReference type="Pfam" id="PF04434">
    <property type="entry name" value="SWIM"/>
    <property type="match status" value="1"/>
</dbReference>
<keyword evidence="1" id="KW-0862">Zinc</keyword>
<dbReference type="AlphaFoldDB" id="A0A538U951"/>
<evidence type="ECO:0000259" key="3">
    <source>
        <dbReference type="PROSITE" id="PS50966"/>
    </source>
</evidence>
<name>A0A538U951_UNCEI</name>
<dbReference type="PROSITE" id="PS50966">
    <property type="entry name" value="ZF_SWIM"/>
    <property type="match status" value="1"/>
</dbReference>
<accession>A0A538U951</accession>
<feature type="region of interest" description="Disordered" evidence="2">
    <location>
        <begin position="272"/>
        <end position="309"/>
    </location>
</feature>
<feature type="domain" description="SWIM-type" evidence="3">
    <location>
        <begin position="144"/>
        <end position="179"/>
    </location>
</feature>
<feature type="compositionally biased region" description="Basic residues" evidence="2">
    <location>
        <begin position="272"/>
        <end position="282"/>
    </location>
</feature>
<evidence type="ECO:0000256" key="2">
    <source>
        <dbReference type="SAM" id="MobiDB-lite"/>
    </source>
</evidence>
<reference evidence="4 5" key="1">
    <citation type="journal article" date="2019" name="Nat. Microbiol.">
        <title>Mediterranean grassland soil C-N compound turnover is dependent on rainfall and depth, and is mediated by genomically divergent microorganisms.</title>
        <authorList>
            <person name="Diamond S."/>
            <person name="Andeer P.F."/>
            <person name="Li Z."/>
            <person name="Crits-Christoph A."/>
            <person name="Burstein D."/>
            <person name="Anantharaman K."/>
            <person name="Lane K.R."/>
            <person name="Thomas B.C."/>
            <person name="Pan C."/>
            <person name="Northen T.R."/>
            <person name="Banfield J.F."/>
        </authorList>
    </citation>
    <scope>NUCLEOTIDE SEQUENCE [LARGE SCALE GENOMIC DNA]</scope>
    <source>
        <strain evidence="4">WS_11</strain>
    </source>
</reference>
<dbReference type="PANTHER" id="PTHR38133:SF1">
    <property type="entry name" value="SLR1429 PROTEIN"/>
    <property type="match status" value="1"/>
</dbReference>